<name>A0ABC8QF92_9RALS</name>
<sequence>MHVHLQCHSPILLQRLVPAFPVTLTAWGIGHSICHSGYQRPLPPGQPVHMPAFGSFDLHLAGHAFNAATCALELDDADADDLLASTSAAQEKALPALLSRLIFRAPDTSWNAHSVGSALGMEPRRLQQLLFARGAALGQLCKTQRLMRALLESAQGGMPVGHLKRRIGWPETRDLEAPFYEWFGVSLQTVARLRGAML</sequence>
<comment type="caution">
    <text evidence="1">The sequence shown here is derived from an EMBL/GenBank/DDBJ whole genome shotgun (WGS) entry which is preliminary data.</text>
</comment>
<dbReference type="Proteomes" id="UP001189663">
    <property type="component" value="Unassembled WGS sequence"/>
</dbReference>
<organism evidence="1 2">
    <name type="scientific">Ralstonia holmesii</name>
    <dbReference type="NCBI Taxonomy" id="3058602"/>
    <lineage>
        <taxon>Bacteria</taxon>
        <taxon>Pseudomonadati</taxon>
        <taxon>Pseudomonadota</taxon>
        <taxon>Betaproteobacteria</taxon>
        <taxon>Burkholderiales</taxon>
        <taxon>Burkholderiaceae</taxon>
        <taxon>Ralstonia</taxon>
    </lineage>
</organism>
<keyword evidence="2" id="KW-1185">Reference proteome</keyword>
<gene>
    <name evidence="1" type="ORF">LMG18096_03293</name>
</gene>
<evidence type="ECO:0000313" key="2">
    <source>
        <dbReference type="Proteomes" id="UP001189663"/>
    </source>
</evidence>
<dbReference type="RefSeq" id="WP_316684250.1">
    <property type="nucleotide sequence ID" value="NZ_CATZAT010000007.1"/>
</dbReference>
<evidence type="ECO:0008006" key="3">
    <source>
        <dbReference type="Google" id="ProtNLM"/>
    </source>
</evidence>
<proteinExistence type="predicted"/>
<reference evidence="1 2" key="1">
    <citation type="submission" date="2023-07" db="EMBL/GenBank/DDBJ databases">
        <authorList>
            <person name="Peeters C."/>
        </authorList>
    </citation>
    <scope>NUCLEOTIDE SEQUENCE [LARGE SCALE GENOMIC DNA]</scope>
    <source>
        <strain evidence="1 2">LMG 18096</strain>
    </source>
</reference>
<dbReference type="EMBL" id="CATZAT010000007">
    <property type="protein sequence ID" value="CAJ0796678.1"/>
    <property type="molecule type" value="Genomic_DNA"/>
</dbReference>
<dbReference type="AlphaFoldDB" id="A0ABC8QF92"/>
<evidence type="ECO:0000313" key="1">
    <source>
        <dbReference type="EMBL" id="CAJ0796678.1"/>
    </source>
</evidence>
<protein>
    <recommendedName>
        <fullName evidence="3">AraC family transcriptional regulator</fullName>
    </recommendedName>
</protein>
<accession>A0ABC8QF92</accession>